<dbReference type="EMBL" id="ATMH01008269">
    <property type="protein sequence ID" value="EPY22269.1"/>
    <property type="molecule type" value="Genomic_DNA"/>
</dbReference>
<dbReference type="GO" id="GO:0016887">
    <property type="term" value="F:ATP hydrolysis activity"/>
    <property type="evidence" value="ECO:0007669"/>
    <property type="project" value="InterPro"/>
</dbReference>
<keyword evidence="4 11" id="KW-0547">Nucleotide-binding</keyword>
<keyword evidence="15" id="KW-1185">Reference proteome</keyword>
<feature type="region of interest" description="Disordered" evidence="12">
    <location>
        <begin position="502"/>
        <end position="521"/>
    </location>
</feature>
<comment type="similarity">
    <text evidence="2 11">Belongs to the AAA ATPase family.</text>
</comment>
<dbReference type="InterPro" id="IPR003959">
    <property type="entry name" value="ATPase_AAA_core"/>
</dbReference>
<evidence type="ECO:0000256" key="10">
    <source>
        <dbReference type="ARBA" id="ARBA00048778"/>
    </source>
</evidence>
<accession>S9U080</accession>
<dbReference type="Pfam" id="PF09336">
    <property type="entry name" value="Vps4_C"/>
    <property type="match status" value="1"/>
</dbReference>
<comment type="subcellular location">
    <subcellularLocation>
        <location evidence="1">Membrane</location>
    </subcellularLocation>
</comment>
<evidence type="ECO:0000256" key="11">
    <source>
        <dbReference type="RuleBase" id="RU003651"/>
    </source>
</evidence>
<evidence type="ECO:0000313" key="15">
    <source>
        <dbReference type="Proteomes" id="UP000015354"/>
    </source>
</evidence>
<evidence type="ECO:0000256" key="1">
    <source>
        <dbReference type="ARBA" id="ARBA00004370"/>
    </source>
</evidence>
<evidence type="ECO:0000256" key="3">
    <source>
        <dbReference type="ARBA" id="ARBA00022593"/>
    </source>
</evidence>
<dbReference type="InterPro" id="IPR015415">
    <property type="entry name" value="Spast_Vps4_C"/>
</dbReference>
<evidence type="ECO:0000259" key="13">
    <source>
        <dbReference type="SMART" id="SM00382"/>
    </source>
</evidence>
<dbReference type="SUPFAM" id="SSF52540">
    <property type="entry name" value="P-loop containing nucleoside triphosphate hydrolases"/>
    <property type="match status" value="1"/>
</dbReference>
<dbReference type="Proteomes" id="UP000015354">
    <property type="component" value="Unassembled WGS sequence"/>
</dbReference>
<dbReference type="Gene3D" id="1.10.8.60">
    <property type="match status" value="1"/>
</dbReference>
<dbReference type="InterPro" id="IPR003960">
    <property type="entry name" value="ATPase_AAA_CS"/>
</dbReference>
<evidence type="ECO:0000256" key="8">
    <source>
        <dbReference type="ARBA" id="ARBA00034811"/>
    </source>
</evidence>
<keyword evidence="7" id="KW-0472">Membrane</keyword>
<dbReference type="CDD" id="cd19511">
    <property type="entry name" value="RecA-like_CDC48_r2-like"/>
    <property type="match status" value="1"/>
</dbReference>
<gene>
    <name evidence="14" type="ORF">STCU_08269</name>
</gene>
<keyword evidence="6 11" id="KW-0067">ATP-binding</keyword>
<evidence type="ECO:0000256" key="12">
    <source>
        <dbReference type="SAM" id="MobiDB-lite"/>
    </source>
</evidence>
<protein>
    <recommendedName>
        <fullName evidence="8">Peroxisomal ATPase PEX6</fullName>
    </recommendedName>
    <alternativeName>
        <fullName evidence="9">Peroxin-6</fullName>
    </alternativeName>
</protein>
<feature type="compositionally biased region" description="Polar residues" evidence="12">
    <location>
        <begin position="502"/>
        <end position="517"/>
    </location>
</feature>
<dbReference type="InterPro" id="IPR003593">
    <property type="entry name" value="AAA+_ATPase"/>
</dbReference>
<dbReference type="GO" id="GO:0016558">
    <property type="term" value="P:protein import into peroxisome matrix"/>
    <property type="evidence" value="ECO:0007669"/>
    <property type="project" value="TreeGrafter"/>
</dbReference>
<dbReference type="InterPro" id="IPR027417">
    <property type="entry name" value="P-loop_NTPase"/>
</dbReference>
<keyword evidence="5" id="KW-0378">Hydrolase</keyword>
<dbReference type="SMART" id="SM00382">
    <property type="entry name" value="AAA"/>
    <property type="match status" value="1"/>
</dbReference>
<evidence type="ECO:0000256" key="2">
    <source>
        <dbReference type="ARBA" id="ARBA00006914"/>
    </source>
</evidence>
<name>S9U080_9TRYP</name>
<reference evidence="14 15" key="1">
    <citation type="journal article" date="2013" name="PLoS ONE">
        <title>Predicting the Proteins of Angomonas deanei, Strigomonas culicis and Their Respective Endosymbionts Reveals New Aspects of the Trypanosomatidae Family.</title>
        <authorList>
            <person name="Motta M.C."/>
            <person name="Martins A.C."/>
            <person name="de Souza S.S."/>
            <person name="Catta-Preta C.M."/>
            <person name="Silva R."/>
            <person name="Klein C.C."/>
            <person name="de Almeida L.G."/>
            <person name="de Lima Cunha O."/>
            <person name="Ciapina L.P."/>
            <person name="Brocchi M."/>
            <person name="Colabardini A.C."/>
            <person name="de Araujo Lima B."/>
            <person name="Machado C.R."/>
            <person name="de Almeida Soares C.M."/>
            <person name="Probst C.M."/>
            <person name="de Menezes C.B."/>
            <person name="Thompson C.E."/>
            <person name="Bartholomeu D.C."/>
            <person name="Gradia D.F."/>
            <person name="Pavoni D.P."/>
            <person name="Grisard E.C."/>
            <person name="Fantinatti-Garboggini F."/>
            <person name="Marchini F.K."/>
            <person name="Rodrigues-Luiz G.F."/>
            <person name="Wagner G."/>
            <person name="Goldman G.H."/>
            <person name="Fietto J.L."/>
            <person name="Elias M.C."/>
            <person name="Goldman M.H."/>
            <person name="Sagot M.F."/>
            <person name="Pereira M."/>
            <person name="Stoco P.H."/>
            <person name="de Mendonca-Neto R.P."/>
            <person name="Teixeira S.M."/>
            <person name="Maciel T.E."/>
            <person name="de Oliveira Mendes T.A."/>
            <person name="Urmenyi T.P."/>
            <person name="de Souza W."/>
            <person name="Schenkman S."/>
            <person name="de Vasconcelos A.T."/>
        </authorList>
    </citation>
    <scope>NUCLEOTIDE SEQUENCE [LARGE SCALE GENOMIC DNA]</scope>
</reference>
<comment type="caution">
    <text evidence="14">The sequence shown here is derived from an EMBL/GenBank/DDBJ whole genome shotgun (WGS) entry which is preliminary data.</text>
</comment>
<keyword evidence="3" id="KW-0962">Peroxisome biogenesis</keyword>
<proteinExistence type="inferred from homology"/>
<dbReference type="InterPro" id="IPR050168">
    <property type="entry name" value="AAA_ATPase_domain"/>
</dbReference>
<dbReference type="GO" id="GO:0005829">
    <property type="term" value="C:cytosol"/>
    <property type="evidence" value="ECO:0007669"/>
    <property type="project" value="TreeGrafter"/>
</dbReference>
<dbReference type="PANTHER" id="PTHR23077">
    <property type="entry name" value="AAA-FAMILY ATPASE"/>
    <property type="match status" value="1"/>
</dbReference>
<dbReference type="Gene3D" id="3.40.50.300">
    <property type="entry name" value="P-loop containing nucleotide triphosphate hydrolases"/>
    <property type="match status" value="1"/>
</dbReference>
<dbReference type="FunFam" id="3.40.50.300:FF:000109">
    <property type="entry name" value="Peroxisomal biogenesis factor 6"/>
    <property type="match status" value="1"/>
</dbReference>
<evidence type="ECO:0000256" key="9">
    <source>
        <dbReference type="ARBA" id="ARBA00034920"/>
    </source>
</evidence>
<dbReference type="AlphaFoldDB" id="S9U080"/>
<dbReference type="Pfam" id="PF00004">
    <property type="entry name" value="AAA"/>
    <property type="match status" value="1"/>
</dbReference>
<dbReference type="PROSITE" id="PS00674">
    <property type="entry name" value="AAA"/>
    <property type="match status" value="1"/>
</dbReference>
<feature type="domain" description="AAA+ ATPase" evidence="13">
    <location>
        <begin position="284"/>
        <end position="435"/>
    </location>
</feature>
<dbReference type="GO" id="GO:0005524">
    <property type="term" value="F:ATP binding"/>
    <property type="evidence" value="ECO:0007669"/>
    <property type="project" value="UniProtKB-KW"/>
</dbReference>
<evidence type="ECO:0000256" key="6">
    <source>
        <dbReference type="ARBA" id="ARBA00022840"/>
    </source>
</evidence>
<sequence>MCGGDTPNLLIVHGGKENAAFALVEEVMGWFGIPAITITATTVENEEMEVILENLFRETTTTALIVRHADQILSRMPHFFSLLDSAHREHVDAEEGCAAATTTLPFTMTAIKKHFVCLLCEGVEEPSPLITARSRHPVLSCGNPDQADRVTFTKHTVQRITEAYPIVPSRFMDYDVMSSWMVGLSYSDIDNILYTCVQKLLQTCEESESPPSPVSYQYVLTMDVCQEVLNVYIKSHGYSVVSTKLQPVRWSDVGGLEDAKRELKEAIQLPTLYPELFARSGMKKRSGILFYGPPGCGKTLLAKAVATEMNMNFMSVKGPELINQYVGESEKQIRQLFQKARDNAPCIIFFDELDALAPARGAKGDGGGAMDRIVAQLLVEVDGVGQPSTTASCSSGGSASPTLFIIGATNRPDLLDSALLRPGRFDRLCYLGIPSTKEEQLYAVRALTRKFSLDADVDLRAIVDQMDFVYTGADFFALCSDAMMLAVQEKLDEAKADLGATQQQRTDLANDEGSPNTDAEKDAFTVSMKHFRKSLDQLKPSVSPDDLKRYELLRKKFSS</sequence>
<dbReference type="GO" id="GO:0005778">
    <property type="term" value="C:peroxisomal membrane"/>
    <property type="evidence" value="ECO:0007669"/>
    <property type="project" value="TreeGrafter"/>
</dbReference>
<comment type="catalytic activity">
    <reaction evidence="10">
        <text>ATP + H2O = ADP + phosphate + H(+)</text>
        <dbReference type="Rhea" id="RHEA:13065"/>
        <dbReference type="ChEBI" id="CHEBI:15377"/>
        <dbReference type="ChEBI" id="CHEBI:15378"/>
        <dbReference type="ChEBI" id="CHEBI:30616"/>
        <dbReference type="ChEBI" id="CHEBI:43474"/>
        <dbReference type="ChEBI" id="CHEBI:456216"/>
    </reaction>
    <physiologicalReaction direction="left-to-right" evidence="10">
        <dbReference type="Rhea" id="RHEA:13066"/>
    </physiologicalReaction>
</comment>
<organism evidence="14 15">
    <name type="scientific">Strigomonas culicis</name>
    <dbReference type="NCBI Taxonomy" id="28005"/>
    <lineage>
        <taxon>Eukaryota</taxon>
        <taxon>Discoba</taxon>
        <taxon>Euglenozoa</taxon>
        <taxon>Kinetoplastea</taxon>
        <taxon>Metakinetoplastina</taxon>
        <taxon>Trypanosomatida</taxon>
        <taxon>Trypanosomatidae</taxon>
        <taxon>Strigomonadinae</taxon>
        <taxon>Strigomonas</taxon>
    </lineage>
</organism>
<evidence type="ECO:0000256" key="7">
    <source>
        <dbReference type="ARBA" id="ARBA00023136"/>
    </source>
</evidence>
<dbReference type="PANTHER" id="PTHR23077:SF9">
    <property type="entry name" value="PEROXISOMAL ATPASE PEX6"/>
    <property type="match status" value="1"/>
</dbReference>
<dbReference type="OrthoDB" id="2187at2759"/>
<evidence type="ECO:0000256" key="4">
    <source>
        <dbReference type="ARBA" id="ARBA00022741"/>
    </source>
</evidence>
<evidence type="ECO:0000313" key="14">
    <source>
        <dbReference type="EMBL" id="EPY22269.1"/>
    </source>
</evidence>
<evidence type="ECO:0000256" key="5">
    <source>
        <dbReference type="ARBA" id="ARBA00022801"/>
    </source>
</evidence>